<comment type="cofactor">
    <cofactor evidence="3">
        <name>Fe(2+)</name>
        <dbReference type="ChEBI" id="CHEBI:29033"/>
    </cofactor>
</comment>
<evidence type="ECO:0000256" key="9">
    <source>
        <dbReference type="ARBA" id="ARBA00023211"/>
    </source>
</evidence>
<comment type="cofactor">
    <cofactor evidence="2">
        <name>Mn(2+)</name>
        <dbReference type="ChEBI" id="CHEBI:29035"/>
    </cofactor>
</comment>
<geneLocation type="plasmid" evidence="11">
    <name>unnamed2</name>
</geneLocation>
<dbReference type="EC" id="4.2.1.8" evidence="7"/>
<sequence length="329" mass="35710">MKLCMLLPPRPDIRWTLASQMGVKQAIAKLAPEGTGTLPPWDLDSLMAHQARYRAGGLEIIGLEGDQFDMSRIKQGLPGRDEDIERYKRMLANMGKAGIPLLCLNFMVTGWQRTGTAVPARGGAFVSGFEASEAEALGPTPAGIIPVDDVWDNYAYFIRRVAPAAEEAGVRMGLHPDDPPVGRIRGVGRILTSADAIARAIDLAQSPQVGLTFCQGSFQTMGEDVIQTVQRFANRIFFVHVRDVRGTAESFVETFPEEGDSDMAAMFRTYRDIGFDGPIRPDHAPAMAGDPVHQGEVSGTNVGYEATGMVYTVGYMKGLMQATGLTWNA</sequence>
<keyword evidence="10" id="KW-0456">Lyase</keyword>
<comment type="similarity">
    <text evidence="6">Belongs to the mannonate dehydratase family.</text>
</comment>
<comment type="function">
    <text evidence="4">Catalyzes the dehydration of D-mannonate.</text>
</comment>
<dbReference type="GO" id="GO:0008927">
    <property type="term" value="F:mannonate dehydratase activity"/>
    <property type="evidence" value="ECO:0007669"/>
    <property type="project" value="UniProtKB-EC"/>
</dbReference>
<reference evidence="11" key="1">
    <citation type="submission" date="2016-07" db="EMBL/GenBank/DDBJ databases">
        <title>Microvirga ossetica sp. nov. a new species of rhizobia isolated from root nodules of the legume species Vicia alpestris Steven originated from North Ossetia region in the Caucasus.</title>
        <authorList>
            <person name="Safronova V.I."/>
            <person name="Kuznetsova I.G."/>
            <person name="Sazanova A.L."/>
            <person name="Belimov A."/>
            <person name="Andronov E."/>
            <person name="Osledkin Y.S."/>
            <person name="Onishchuk O.P."/>
            <person name="Kurchak O.N."/>
            <person name="Shaposhnikov A.I."/>
            <person name="Willems A."/>
            <person name="Tikhonovich I.A."/>
        </authorList>
    </citation>
    <scope>NUCLEOTIDE SEQUENCE [LARGE SCALE GENOMIC DNA]</scope>
    <source>
        <strain evidence="11">V5/3M</strain>
        <plasmid evidence="11">unnamed2</plasmid>
    </source>
</reference>
<dbReference type="GO" id="GO:0030145">
    <property type="term" value="F:manganese ion binding"/>
    <property type="evidence" value="ECO:0007669"/>
    <property type="project" value="TreeGrafter"/>
</dbReference>
<dbReference type="SUPFAM" id="SSF51658">
    <property type="entry name" value="Xylose isomerase-like"/>
    <property type="match status" value="1"/>
</dbReference>
<protein>
    <recommendedName>
        <fullName evidence="7">mannonate dehydratase</fullName>
        <ecNumber evidence="7">4.2.1.8</ecNumber>
    </recommendedName>
</protein>
<keyword evidence="9" id="KW-0464">Manganese</keyword>
<name>A0A1B2EVS4_9HYPH</name>
<evidence type="ECO:0000256" key="2">
    <source>
        <dbReference type="ARBA" id="ARBA00001936"/>
    </source>
</evidence>
<comment type="catalytic activity">
    <reaction evidence="1">
        <text>D-mannonate = 2-dehydro-3-deoxy-D-gluconate + H2O</text>
        <dbReference type="Rhea" id="RHEA:20097"/>
        <dbReference type="ChEBI" id="CHEBI:15377"/>
        <dbReference type="ChEBI" id="CHEBI:17767"/>
        <dbReference type="ChEBI" id="CHEBI:57990"/>
        <dbReference type="EC" id="4.2.1.8"/>
    </reaction>
</comment>
<dbReference type="PIRSF" id="PIRSF016049">
    <property type="entry name" value="Man_dehyd"/>
    <property type="match status" value="1"/>
</dbReference>
<evidence type="ECO:0000256" key="8">
    <source>
        <dbReference type="ARBA" id="ARBA00023004"/>
    </source>
</evidence>
<gene>
    <name evidence="11" type="ORF">BB934_38065</name>
</gene>
<dbReference type="AlphaFoldDB" id="A0A1B2EVS4"/>
<organism evidence="11">
    <name type="scientific">Microvirga ossetica</name>
    <dbReference type="NCBI Taxonomy" id="1882682"/>
    <lineage>
        <taxon>Bacteria</taxon>
        <taxon>Pseudomonadati</taxon>
        <taxon>Pseudomonadota</taxon>
        <taxon>Alphaproteobacteria</taxon>
        <taxon>Hyphomicrobiales</taxon>
        <taxon>Methylobacteriaceae</taxon>
        <taxon>Microvirga</taxon>
    </lineage>
</organism>
<dbReference type="UniPathway" id="UPA00246"/>
<evidence type="ECO:0000256" key="7">
    <source>
        <dbReference type="ARBA" id="ARBA00012927"/>
    </source>
</evidence>
<dbReference type="PANTHER" id="PTHR30387">
    <property type="entry name" value="MANNONATE DEHYDRATASE"/>
    <property type="match status" value="1"/>
</dbReference>
<dbReference type="EMBL" id="CP016619">
    <property type="protein sequence ID" value="ANY84067.1"/>
    <property type="molecule type" value="Genomic_DNA"/>
</dbReference>
<dbReference type="GO" id="GO:0008198">
    <property type="term" value="F:ferrous iron binding"/>
    <property type="evidence" value="ECO:0007669"/>
    <property type="project" value="TreeGrafter"/>
</dbReference>
<evidence type="ECO:0000256" key="6">
    <source>
        <dbReference type="ARBA" id="ARBA00007389"/>
    </source>
</evidence>
<evidence type="ECO:0000256" key="3">
    <source>
        <dbReference type="ARBA" id="ARBA00001954"/>
    </source>
</evidence>
<evidence type="ECO:0000313" key="11">
    <source>
        <dbReference type="EMBL" id="ANY84067.1"/>
    </source>
</evidence>
<keyword evidence="11" id="KW-0614">Plasmid</keyword>
<dbReference type="RefSeq" id="WP_237050720.1">
    <property type="nucleotide sequence ID" value="NZ_CP016619.1"/>
</dbReference>
<dbReference type="PANTHER" id="PTHR30387:SF2">
    <property type="entry name" value="MANNONATE DEHYDRATASE"/>
    <property type="match status" value="1"/>
</dbReference>
<dbReference type="Pfam" id="PF03786">
    <property type="entry name" value="UxuA"/>
    <property type="match status" value="2"/>
</dbReference>
<accession>A0A1B2EVS4</accession>
<evidence type="ECO:0000256" key="1">
    <source>
        <dbReference type="ARBA" id="ARBA00001794"/>
    </source>
</evidence>
<evidence type="ECO:0000256" key="10">
    <source>
        <dbReference type="ARBA" id="ARBA00023239"/>
    </source>
</evidence>
<proteinExistence type="inferred from homology"/>
<dbReference type="InterPro" id="IPR036237">
    <property type="entry name" value="Xyl_isomerase-like_sf"/>
</dbReference>
<evidence type="ECO:0000256" key="4">
    <source>
        <dbReference type="ARBA" id="ARBA00002713"/>
    </source>
</evidence>
<dbReference type="GO" id="GO:0042840">
    <property type="term" value="P:D-glucuronate catabolic process"/>
    <property type="evidence" value="ECO:0007669"/>
    <property type="project" value="TreeGrafter"/>
</dbReference>
<dbReference type="Gene3D" id="3.20.20.150">
    <property type="entry name" value="Divalent-metal-dependent TIM barrel enzymes"/>
    <property type="match status" value="1"/>
</dbReference>
<comment type="pathway">
    <text evidence="5">Carbohydrate metabolism; pentose and glucuronate interconversion.</text>
</comment>
<keyword evidence="8" id="KW-0408">Iron</keyword>
<evidence type="ECO:0000256" key="5">
    <source>
        <dbReference type="ARBA" id="ARBA00004892"/>
    </source>
</evidence>
<dbReference type="KEGG" id="moc:BB934_38065"/>
<dbReference type="InterPro" id="IPR004628">
    <property type="entry name" value="Man_deHydtase"/>
</dbReference>